<sequence length="119" mass="13054">MHSILLVDDEPEILAAWRLILEREGYEVGCASNGAEAMARAAAHVPDLVITDWMMPIMDGAELCRRLRALAGFADVPIVIHTAVPPLEADGKNWDVCVRKPVGAERFLATVAQLCKRPH</sequence>
<dbReference type="PANTHER" id="PTHR44591">
    <property type="entry name" value="STRESS RESPONSE REGULATOR PROTEIN 1"/>
    <property type="match status" value="1"/>
</dbReference>
<dbReference type="SUPFAM" id="SSF52172">
    <property type="entry name" value="CheY-like"/>
    <property type="match status" value="1"/>
</dbReference>
<dbReference type="InterPro" id="IPR050595">
    <property type="entry name" value="Bact_response_regulator"/>
</dbReference>
<evidence type="ECO:0000313" key="5">
    <source>
        <dbReference type="Proteomes" id="UP000494252"/>
    </source>
</evidence>
<name>A0A6J5FWM5_9BURK</name>
<evidence type="ECO:0000313" key="4">
    <source>
        <dbReference type="EMBL" id="CAB3788837.1"/>
    </source>
</evidence>
<dbReference type="InterPro" id="IPR011006">
    <property type="entry name" value="CheY-like_superfamily"/>
</dbReference>
<dbReference type="Pfam" id="PF00072">
    <property type="entry name" value="Response_reg"/>
    <property type="match status" value="1"/>
</dbReference>
<reference evidence="4 5" key="1">
    <citation type="submission" date="2020-04" db="EMBL/GenBank/DDBJ databases">
        <authorList>
            <person name="De Canck E."/>
        </authorList>
    </citation>
    <scope>NUCLEOTIDE SEQUENCE [LARGE SCALE GENOMIC DNA]</scope>
    <source>
        <strain evidence="4 5">LMG 27177</strain>
    </source>
</reference>
<feature type="modified residue" description="4-aspartylphosphate" evidence="2">
    <location>
        <position position="52"/>
    </location>
</feature>
<dbReference type="InterPro" id="IPR001789">
    <property type="entry name" value="Sig_transdc_resp-reg_receiver"/>
</dbReference>
<dbReference type="PROSITE" id="PS50110">
    <property type="entry name" value="RESPONSE_REGULATORY"/>
    <property type="match status" value="1"/>
</dbReference>
<proteinExistence type="predicted"/>
<evidence type="ECO:0000256" key="1">
    <source>
        <dbReference type="ARBA" id="ARBA00022553"/>
    </source>
</evidence>
<dbReference type="PANTHER" id="PTHR44591:SF3">
    <property type="entry name" value="RESPONSE REGULATORY DOMAIN-CONTAINING PROTEIN"/>
    <property type="match status" value="1"/>
</dbReference>
<dbReference type="AlphaFoldDB" id="A0A6J5FWM5"/>
<dbReference type="CDD" id="cd17574">
    <property type="entry name" value="REC_OmpR"/>
    <property type="match status" value="1"/>
</dbReference>
<evidence type="ECO:0000256" key="2">
    <source>
        <dbReference type="PROSITE-ProRule" id="PRU00169"/>
    </source>
</evidence>
<accession>A0A6J5FWM5</accession>
<organism evidence="4 5">
    <name type="scientific">Paraburkholderia fynbosensis</name>
    <dbReference type="NCBI Taxonomy" id="1200993"/>
    <lineage>
        <taxon>Bacteria</taxon>
        <taxon>Pseudomonadati</taxon>
        <taxon>Pseudomonadota</taxon>
        <taxon>Betaproteobacteria</taxon>
        <taxon>Burkholderiales</taxon>
        <taxon>Burkholderiaceae</taxon>
        <taxon>Paraburkholderia</taxon>
    </lineage>
</organism>
<keyword evidence="1 2" id="KW-0597">Phosphoprotein</keyword>
<keyword evidence="5" id="KW-1185">Reference proteome</keyword>
<gene>
    <name evidence="4" type="primary">rssB_1</name>
    <name evidence="4" type="ORF">LMG27177_02494</name>
</gene>
<evidence type="ECO:0000259" key="3">
    <source>
        <dbReference type="PROSITE" id="PS50110"/>
    </source>
</evidence>
<dbReference type="SMART" id="SM00448">
    <property type="entry name" value="REC"/>
    <property type="match status" value="1"/>
</dbReference>
<protein>
    <submittedName>
        <fullName evidence="4">Regulator of RpoS</fullName>
    </submittedName>
</protein>
<feature type="domain" description="Response regulatory" evidence="3">
    <location>
        <begin position="3"/>
        <end position="115"/>
    </location>
</feature>
<dbReference type="RefSeq" id="WP_175159932.1">
    <property type="nucleotide sequence ID" value="NZ_CADIKI010000006.1"/>
</dbReference>
<dbReference type="GO" id="GO:0000160">
    <property type="term" value="P:phosphorelay signal transduction system"/>
    <property type="evidence" value="ECO:0007669"/>
    <property type="project" value="InterPro"/>
</dbReference>
<dbReference type="EMBL" id="CADIKI010000006">
    <property type="protein sequence ID" value="CAB3788837.1"/>
    <property type="molecule type" value="Genomic_DNA"/>
</dbReference>
<dbReference type="Proteomes" id="UP000494252">
    <property type="component" value="Unassembled WGS sequence"/>
</dbReference>
<dbReference type="Gene3D" id="3.40.50.2300">
    <property type="match status" value="1"/>
</dbReference>